<dbReference type="Pfam" id="PF12796">
    <property type="entry name" value="Ank_2"/>
    <property type="match status" value="1"/>
</dbReference>
<dbReference type="PROSITE" id="PS50297">
    <property type="entry name" value="ANK_REP_REGION"/>
    <property type="match status" value="1"/>
</dbReference>
<dbReference type="InterPro" id="IPR036770">
    <property type="entry name" value="Ankyrin_rpt-contain_sf"/>
</dbReference>
<proteinExistence type="predicted"/>
<dbReference type="PANTHER" id="PTHR46224:SF64">
    <property type="entry name" value="IQ MOTIF AND ANKYRIN REPEAT DOMAIN-CONTAINING PROTEIN 1"/>
    <property type="match status" value="1"/>
</dbReference>
<organism evidence="4 5">
    <name type="scientific">Seminavis robusta</name>
    <dbReference type="NCBI Taxonomy" id="568900"/>
    <lineage>
        <taxon>Eukaryota</taxon>
        <taxon>Sar</taxon>
        <taxon>Stramenopiles</taxon>
        <taxon>Ochrophyta</taxon>
        <taxon>Bacillariophyta</taxon>
        <taxon>Bacillariophyceae</taxon>
        <taxon>Bacillariophycidae</taxon>
        <taxon>Naviculales</taxon>
        <taxon>Naviculaceae</taxon>
        <taxon>Seminavis</taxon>
    </lineage>
</organism>
<dbReference type="AlphaFoldDB" id="A0A9N8EM99"/>
<evidence type="ECO:0000256" key="2">
    <source>
        <dbReference type="SAM" id="MobiDB-lite"/>
    </source>
</evidence>
<dbReference type="InterPro" id="IPR002110">
    <property type="entry name" value="Ankyrin_rpt"/>
</dbReference>
<name>A0A9N8EM99_9STRA</name>
<dbReference type="InterPro" id="IPR036869">
    <property type="entry name" value="J_dom_sf"/>
</dbReference>
<dbReference type="InterPro" id="IPR051616">
    <property type="entry name" value="Cul2-RING_E3_ligase_SR"/>
</dbReference>
<dbReference type="SUPFAM" id="SSF48403">
    <property type="entry name" value="Ankyrin repeat"/>
    <property type="match status" value="1"/>
</dbReference>
<dbReference type="SMART" id="SM00248">
    <property type="entry name" value="ANK"/>
    <property type="match status" value="5"/>
</dbReference>
<dbReference type="SUPFAM" id="SSF46565">
    <property type="entry name" value="Chaperone J-domain"/>
    <property type="match status" value="1"/>
</dbReference>
<dbReference type="InterPro" id="IPR001623">
    <property type="entry name" value="DnaJ_domain"/>
</dbReference>
<protein>
    <submittedName>
        <fullName evidence="4">Ankyrin Repeat</fullName>
    </submittedName>
</protein>
<gene>
    <name evidence="4" type="ORF">SEMRO_1247_G255930.1</name>
</gene>
<dbReference type="PANTHER" id="PTHR46224">
    <property type="entry name" value="ANKYRIN REPEAT FAMILY PROTEIN"/>
    <property type="match status" value="1"/>
</dbReference>
<dbReference type="EMBL" id="CAICTM010001245">
    <property type="protein sequence ID" value="CAB9521911.1"/>
    <property type="molecule type" value="Genomic_DNA"/>
</dbReference>
<dbReference type="Pfam" id="PF13857">
    <property type="entry name" value="Ank_5"/>
    <property type="match status" value="1"/>
</dbReference>
<keyword evidence="5" id="KW-1185">Reference proteome</keyword>
<dbReference type="CDD" id="cd06257">
    <property type="entry name" value="DnaJ"/>
    <property type="match status" value="1"/>
</dbReference>
<dbReference type="PROSITE" id="PS50088">
    <property type="entry name" value="ANK_REPEAT"/>
    <property type="match status" value="1"/>
</dbReference>
<keyword evidence="1" id="KW-0040">ANK repeat</keyword>
<accession>A0A9N8EM99</accession>
<dbReference type="Gene3D" id="1.10.287.110">
    <property type="entry name" value="DnaJ domain"/>
    <property type="match status" value="1"/>
</dbReference>
<feature type="repeat" description="ANK" evidence="1">
    <location>
        <begin position="128"/>
        <end position="150"/>
    </location>
</feature>
<dbReference type="Proteomes" id="UP001153069">
    <property type="component" value="Unassembled WGS sequence"/>
</dbReference>
<feature type="region of interest" description="Disordered" evidence="2">
    <location>
        <begin position="412"/>
        <end position="433"/>
    </location>
</feature>
<sequence length="574" mass="64288">MDGNRNGKDTIGNSSNNSNNSSTKSKKTNGQVPLTARSLLDLCNFKRNEGEEETDEESRRLRQLQQWHQCQPEKLARFLVEAADVKSGCYALHWAAGTGFDQAVAFLLDHYHHPEELSVNQLALKPSTGRTPLHYAARNGHLSTSQLLIETYKADPNPKCHKGSVSPMQLAVWQNQLAIVQYLAQANQNSGNPNILLERNDFNCGLQHWIGLIPKHRWLDSINDDNNTNNQSTLCGSGVLPLANYMHEQGGLSYSSTPDNQQNQGHTPLHKAAWGGNVALLQYFCQEHGVYDNVQDASGNYAADLALMGGNTEAHAWLLRHGSRARCESLQVLGFSGEEVITNDEIYARYKVLARKFHPDKLTRDKNMNFGHDKNNDELFMQVKAAYEHLIHHGGVGSQRNPKYEALKMLTQQTTNSSKRENGKEETTSTEDCSLNEDQLFQARILAVISDYGDKGFPICSIARRWNQIWPDQPFPSPVDYIIQVPVVVKQGKKDGSNKILVDNGNEAPATETAIQPLETTMVPKRVRLLKFLKWKCGQVVMFRKIDGVELAFQKTRLPEQYKALTNGSLPTDG</sequence>
<feature type="domain" description="J" evidence="3">
    <location>
        <begin position="328"/>
        <end position="408"/>
    </location>
</feature>
<feature type="region of interest" description="Disordered" evidence="2">
    <location>
        <begin position="1"/>
        <end position="34"/>
    </location>
</feature>
<feature type="compositionally biased region" description="Basic and acidic residues" evidence="2">
    <location>
        <begin position="418"/>
        <end position="427"/>
    </location>
</feature>
<evidence type="ECO:0000313" key="4">
    <source>
        <dbReference type="EMBL" id="CAB9521911.1"/>
    </source>
</evidence>
<evidence type="ECO:0000256" key="1">
    <source>
        <dbReference type="PROSITE-ProRule" id="PRU00023"/>
    </source>
</evidence>
<comment type="caution">
    <text evidence="4">The sequence shown here is derived from an EMBL/GenBank/DDBJ whole genome shotgun (WGS) entry which is preliminary data.</text>
</comment>
<dbReference type="OrthoDB" id="60897at2759"/>
<dbReference type="PROSITE" id="PS50076">
    <property type="entry name" value="DNAJ_2"/>
    <property type="match status" value="1"/>
</dbReference>
<dbReference type="Gene3D" id="1.25.40.20">
    <property type="entry name" value="Ankyrin repeat-containing domain"/>
    <property type="match status" value="2"/>
</dbReference>
<reference evidence="4" key="1">
    <citation type="submission" date="2020-06" db="EMBL/GenBank/DDBJ databases">
        <authorList>
            <consortium name="Plant Systems Biology data submission"/>
        </authorList>
    </citation>
    <scope>NUCLEOTIDE SEQUENCE</scope>
    <source>
        <strain evidence="4">D6</strain>
    </source>
</reference>
<evidence type="ECO:0000259" key="3">
    <source>
        <dbReference type="PROSITE" id="PS50076"/>
    </source>
</evidence>
<evidence type="ECO:0000313" key="5">
    <source>
        <dbReference type="Proteomes" id="UP001153069"/>
    </source>
</evidence>
<feature type="compositionally biased region" description="Low complexity" evidence="2">
    <location>
        <begin position="13"/>
        <end position="23"/>
    </location>
</feature>